<proteinExistence type="predicted"/>
<sequence length="114" mass="12981">MRSSIGNDKKQVQIKTFPIKYLGGKYNEHLVLLEFQGKLNISKINTETGELVPSESPDDYNNVSIGRLSNYHKLLGDDSKNLDDRELMERLIENSINNPIEFEVGYYTLTGKVS</sequence>
<name>A0AAV9XX27_9CRYT</name>
<protein>
    <submittedName>
        <fullName evidence="1">Uncharacterized protein</fullName>
    </submittedName>
</protein>
<comment type="caution">
    <text evidence="1">The sequence shown here is derived from an EMBL/GenBank/DDBJ whole genome shotgun (WGS) entry which is preliminary data.</text>
</comment>
<keyword evidence="2" id="KW-1185">Reference proteome</keyword>
<organism evidence="1 2">
    <name type="scientific">Cryptosporidium xiaoi</name>
    <dbReference type="NCBI Taxonomy" id="659607"/>
    <lineage>
        <taxon>Eukaryota</taxon>
        <taxon>Sar</taxon>
        <taxon>Alveolata</taxon>
        <taxon>Apicomplexa</taxon>
        <taxon>Conoidasida</taxon>
        <taxon>Coccidia</taxon>
        <taxon>Eucoccidiorida</taxon>
        <taxon>Eimeriorina</taxon>
        <taxon>Cryptosporidiidae</taxon>
        <taxon>Cryptosporidium</taxon>
    </lineage>
</organism>
<evidence type="ECO:0000313" key="2">
    <source>
        <dbReference type="Proteomes" id="UP001311799"/>
    </source>
</evidence>
<evidence type="ECO:0000313" key="1">
    <source>
        <dbReference type="EMBL" id="KAK6589283.1"/>
    </source>
</evidence>
<gene>
    <name evidence="1" type="ORF">RS030_213306</name>
</gene>
<dbReference type="Proteomes" id="UP001311799">
    <property type="component" value="Unassembled WGS sequence"/>
</dbReference>
<dbReference type="EMBL" id="JAWDEY010000013">
    <property type="protein sequence ID" value="KAK6589283.1"/>
    <property type="molecule type" value="Genomic_DNA"/>
</dbReference>
<dbReference type="AlphaFoldDB" id="A0AAV9XX27"/>
<accession>A0AAV9XX27</accession>
<reference evidence="1 2" key="1">
    <citation type="submission" date="2023-10" db="EMBL/GenBank/DDBJ databases">
        <title>Comparative genomics analysis reveals potential genetic determinants of host preference in Cryptosporidium xiaoi.</title>
        <authorList>
            <person name="Xiao L."/>
            <person name="Li J."/>
        </authorList>
    </citation>
    <scope>NUCLEOTIDE SEQUENCE [LARGE SCALE GENOMIC DNA]</scope>
    <source>
        <strain evidence="1 2">52996</strain>
    </source>
</reference>